<evidence type="ECO:0000313" key="2">
    <source>
        <dbReference type="Proteomes" id="UP000006729"/>
    </source>
</evidence>
<organism evidence="1 2">
    <name type="scientific">Populus trichocarpa</name>
    <name type="common">Western balsam poplar</name>
    <name type="synonym">Populus balsamifera subsp. trichocarpa</name>
    <dbReference type="NCBI Taxonomy" id="3694"/>
    <lineage>
        <taxon>Eukaryota</taxon>
        <taxon>Viridiplantae</taxon>
        <taxon>Streptophyta</taxon>
        <taxon>Embryophyta</taxon>
        <taxon>Tracheophyta</taxon>
        <taxon>Spermatophyta</taxon>
        <taxon>Magnoliopsida</taxon>
        <taxon>eudicotyledons</taxon>
        <taxon>Gunneridae</taxon>
        <taxon>Pentapetalae</taxon>
        <taxon>rosids</taxon>
        <taxon>fabids</taxon>
        <taxon>Malpighiales</taxon>
        <taxon>Salicaceae</taxon>
        <taxon>Saliceae</taxon>
        <taxon>Populus</taxon>
    </lineage>
</organism>
<dbReference type="AlphaFoldDB" id="A0A3N7FLW0"/>
<dbReference type="Gramene" id="Potri.010G076150.1.v4.1">
    <property type="protein sequence ID" value="Potri.010G076150.1.v4.1"/>
    <property type="gene ID" value="Potri.010G076150.v4.1"/>
</dbReference>
<proteinExistence type="predicted"/>
<protein>
    <submittedName>
        <fullName evidence="1">Uncharacterized protein</fullName>
    </submittedName>
</protein>
<name>A0A3N7FLW0_POPTR</name>
<reference evidence="1 2" key="1">
    <citation type="journal article" date="2006" name="Science">
        <title>The genome of black cottonwood, Populus trichocarpa (Torr. &amp; Gray).</title>
        <authorList>
            <person name="Tuskan G.A."/>
            <person name="Difazio S."/>
            <person name="Jansson S."/>
            <person name="Bohlmann J."/>
            <person name="Grigoriev I."/>
            <person name="Hellsten U."/>
            <person name="Putnam N."/>
            <person name="Ralph S."/>
            <person name="Rombauts S."/>
            <person name="Salamov A."/>
            <person name="Schein J."/>
            <person name="Sterck L."/>
            <person name="Aerts A."/>
            <person name="Bhalerao R.R."/>
            <person name="Bhalerao R.P."/>
            <person name="Blaudez D."/>
            <person name="Boerjan W."/>
            <person name="Brun A."/>
            <person name="Brunner A."/>
            <person name="Busov V."/>
            <person name="Campbell M."/>
            <person name="Carlson J."/>
            <person name="Chalot M."/>
            <person name="Chapman J."/>
            <person name="Chen G.L."/>
            <person name="Cooper D."/>
            <person name="Coutinho P.M."/>
            <person name="Couturier J."/>
            <person name="Covert S."/>
            <person name="Cronk Q."/>
            <person name="Cunningham R."/>
            <person name="Davis J."/>
            <person name="Degroeve S."/>
            <person name="Dejardin A."/>
            <person name="Depamphilis C."/>
            <person name="Detter J."/>
            <person name="Dirks B."/>
            <person name="Dubchak I."/>
            <person name="Duplessis S."/>
            <person name="Ehlting J."/>
            <person name="Ellis B."/>
            <person name="Gendler K."/>
            <person name="Goodstein D."/>
            <person name="Gribskov M."/>
            <person name="Grimwood J."/>
            <person name="Groover A."/>
            <person name="Gunter L."/>
            <person name="Hamberger B."/>
            <person name="Heinze B."/>
            <person name="Helariutta Y."/>
            <person name="Henrissat B."/>
            <person name="Holligan D."/>
            <person name="Holt R."/>
            <person name="Huang W."/>
            <person name="Islam-Faridi N."/>
            <person name="Jones S."/>
            <person name="Jones-Rhoades M."/>
            <person name="Jorgensen R."/>
            <person name="Joshi C."/>
            <person name="Kangasjarvi J."/>
            <person name="Karlsson J."/>
            <person name="Kelleher C."/>
            <person name="Kirkpatrick R."/>
            <person name="Kirst M."/>
            <person name="Kohler A."/>
            <person name="Kalluri U."/>
            <person name="Larimer F."/>
            <person name="Leebens-Mack J."/>
            <person name="Leple J.C."/>
            <person name="Locascio P."/>
            <person name="Lou Y."/>
            <person name="Lucas S."/>
            <person name="Martin F."/>
            <person name="Montanini B."/>
            <person name="Napoli C."/>
            <person name="Nelson D.R."/>
            <person name="Nelson C."/>
            <person name="Nieminen K."/>
            <person name="Nilsson O."/>
            <person name="Pereda V."/>
            <person name="Peter G."/>
            <person name="Philippe R."/>
            <person name="Pilate G."/>
            <person name="Poliakov A."/>
            <person name="Razumovskaya J."/>
            <person name="Richardson P."/>
            <person name="Rinaldi C."/>
            <person name="Ritland K."/>
            <person name="Rouze P."/>
            <person name="Ryaboy D."/>
            <person name="Schmutz J."/>
            <person name="Schrader J."/>
            <person name="Segerman B."/>
            <person name="Shin H."/>
            <person name="Siddiqui A."/>
            <person name="Sterky F."/>
            <person name="Terry A."/>
            <person name="Tsai C.J."/>
            <person name="Uberbacher E."/>
            <person name="Unneberg P."/>
            <person name="Vahala J."/>
            <person name="Wall K."/>
            <person name="Wessler S."/>
            <person name="Yang G."/>
            <person name="Yin T."/>
            <person name="Douglas C."/>
            <person name="Marra M."/>
            <person name="Sandberg G."/>
            <person name="Van de Peer Y."/>
            <person name="Rokhsar D."/>
        </authorList>
    </citation>
    <scope>NUCLEOTIDE SEQUENCE [LARGE SCALE GENOMIC DNA]</scope>
    <source>
        <strain evidence="2">cv. Nisqually</strain>
    </source>
</reference>
<keyword evidence="2" id="KW-1185">Reference proteome</keyword>
<sequence>MWSSSRVGDDSHRSWPLARPFWDVWEPPDDQIIRLEFKIKGVMEGDRCIILLILYVGSHILDSFFTAHPVFLPDTFPVIFAVIYNCPYTSHQLQELIWTP</sequence>
<gene>
    <name evidence="1" type="ORF">POPTR_010G076150</name>
</gene>
<dbReference type="EMBL" id="CM009299">
    <property type="protein sequence ID" value="RQO96389.1"/>
    <property type="molecule type" value="Genomic_DNA"/>
</dbReference>
<dbReference type="InParanoid" id="A0A3N7FLW0"/>
<dbReference type="Proteomes" id="UP000006729">
    <property type="component" value="Chromosome 10"/>
</dbReference>
<accession>A0A3N7FLW0</accession>
<evidence type="ECO:0000313" key="1">
    <source>
        <dbReference type="EMBL" id="RQO96389.1"/>
    </source>
</evidence>